<dbReference type="Proteomes" id="UP000465135">
    <property type="component" value="Segment"/>
</dbReference>
<organism evidence="1 2">
    <name type="scientific">Escherichia phage glasur</name>
    <dbReference type="NCBI Taxonomy" id="2696400"/>
    <lineage>
        <taxon>Viruses</taxon>
        <taxon>Duplodnaviria</taxon>
        <taxon>Heunggongvirae</taxon>
        <taxon>Uroviricota</taxon>
        <taxon>Caudoviricetes</taxon>
        <taxon>Autographivirales</taxon>
        <taxon>Autoscriptoviridae</taxon>
        <taxon>Stentvirinae</taxon>
        <taxon>Bonnellvirus</taxon>
        <taxon>Bonnellvirus glasur</taxon>
    </lineage>
</organism>
<keyword evidence="2" id="KW-1185">Reference proteome</keyword>
<proteinExistence type="predicted"/>
<reference evidence="2" key="1">
    <citation type="submission" date="2019-12" db="EMBL/GenBank/DDBJ databases">
        <authorList>
            <person name="Olsen N.S."/>
            <person name="Junco L.M.F."/>
            <person name="Kot W."/>
            <person name="Hansen L.H."/>
        </authorList>
    </citation>
    <scope>NUCLEOTIDE SEQUENCE [LARGE SCALE GENOMIC DNA]</scope>
</reference>
<protein>
    <submittedName>
        <fullName evidence="1">Uncharacterized protein</fullName>
    </submittedName>
</protein>
<evidence type="ECO:0000313" key="2">
    <source>
        <dbReference type="Proteomes" id="UP000465135"/>
    </source>
</evidence>
<accession>A0A6B9WUS2</accession>
<sequence length="171" mass="18741">MAIDFKLFNAEQLETVKSLAEFIDNHPELSELVEFKGGYLPKQSYIGAVRKGREGMLDIIPQTRTGALLARNVSVLIGMNVKRASEQGNAAEVETLRLTGTLAAKAMSEPDIAERYHDWYMACANVPSDISETTLGLLFVGEFIDATIRAVSGQVGELIQAMQQAKNATRH</sequence>
<dbReference type="EMBL" id="MN850583">
    <property type="protein sequence ID" value="QHR67405.1"/>
    <property type="molecule type" value="Genomic_DNA"/>
</dbReference>
<name>A0A6B9WUS2_9CAUD</name>
<gene>
    <name evidence="1" type="ORF">glasur_16</name>
</gene>
<evidence type="ECO:0000313" key="1">
    <source>
        <dbReference type="EMBL" id="QHR67405.1"/>
    </source>
</evidence>